<dbReference type="CDD" id="cd11756">
    <property type="entry name" value="GH94N_ChvB_NdvB_1_like"/>
    <property type="match status" value="1"/>
</dbReference>
<feature type="transmembrane region" description="Helical" evidence="3">
    <location>
        <begin position="315"/>
        <end position="337"/>
    </location>
</feature>
<dbReference type="SMART" id="SM01068">
    <property type="entry name" value="CBM_X"/>
    <property type="match status" value="1"/>
</dbReference>
<dbReference type="CDD" id="cd11753">
    <property type="entry name" value="GH94N_ChvB_NdvB_2_like"/>
    <property type="match status" value="1"/>
</dbReference>
<dbReference type="InterPro" id="IPR037824">
    <property type="entry name" value="GH94N_2_NdvB"/>
</dbReference>
<dbReference type="SUPFAM" id="SSF48208">
    <property type="entry name" value="Six-hairpin glycosidases"/>
    <property type="match status" value="1"/>
</dbReference>
<evidence type="ECO:0000259" key="5">
    <source>
        <dbReference type="Pfam" id="PF10091"/>
    </source>
</evidence>
<dbReference type="Pfam" id="PF13632">
    <property type="entry name" value="Glyco_trans_2_3"/>
    <property type="match status" value="1"/>
</dbReference>
<feature type="transmembrane region" description="Helical" evidence="3">
    <location>
        <begin position="343"/>
        <end position="368"/>
    </location>
</feature>
<keyword evidence="3" id="KW-0812">Transmembrane</keyword>
<dbReference type="Pfam" id="PF10091">
    <property type="entry name" value="Glycoamylase"/>
    <property type="match status" value="1"/>
</dbReference>
<dbReference type="InterPro" id="IPR037820">
    <property type="entry name" value="GH94N_NdvB"/>
</dbReference>
<proteinExistence type="predicted"/>
<dbReference type="Gene3D" id="1.50.10.10">
    <property type="match status" value="1"/>
</dbReference>
<dbReference type="Pfam" id="PF17167">
    <property type="entry name" value="Glyco_hydro_94"/>
    <property type="match status" value="1"/>
</dbReference>
<dbReference type="RefSeq" id="WP_379486066.1">
    <property type="nucleotide sequence ID" value="NZ_JBHLWK010000006.1"/>
</dbReference>
<comment type="caution">
    <text evidence="8">The sequence shown here is derived from an EMBL/GenBank/DDBJ whole genome shotgun (WGS) entry which is preliminary data.</text>
</comment>
<keyword evidence="8" id="KW-0378">Hydrolase</keyword>
<evidence type="ECO:0000259" key="7">
    <source>
        <dbReference type="Pfam" id="PF17167"/>
    </source>
</evidence>
<feature type="domain" description="Glycosyl hydrolase 94 catalytic" evidence="7">
    <location>
        <begin position="2304"/>
        <end position="2727"/>
    </location>
</feature>
<keyword evidence="2" id="KW-0808">Transferase</keyword>
<feature type="domain" description="Glycoamylase-like" evidence="5">
    <location>
        <begin position="1269"/>
        <end position="1480"/>
    </location>
</feature>
<feature type="transmembrane region" description="Helical" evidence="3">
    <location>
        <begin position="746"/>
        <end position="769"/>
    </location>
</feature>
<dbReference type="Gene3D" id="1.50.10.140">
    <property type="match status" value="2"/>
</dbReference>
<dbReference type="GO" id="GO:0016787">
    <property type="term" value="F:hydrolase activity"/>
    <property type="evidence" value="ECO:0007669"/>
    <property type="project" value="UniProtKB-KW"/>
</dbReference>
<keyword evidence="3" id="KW-1133">Transmembrane helix</keyword>
<feature type="transmembrane region" description="Helical" evidence="3">
    <location>
        <begin position="723"/>
        <end position="740"/>
    </location>
</feature>
<feature type="domain" description="Glycosyl hydrolase 94 supersandwich" evidence="4">
    <location>
        <begin position="2020"/>
        <end position="2289"/>
    </location>
</feature>
<dbReference type="InterPro" id="IPR012341">
    <property type="entry name" value="6hp_glycosidase-like_sf"/>
</dbReference>
<dbReference type="EMBL" id="JBHLWK010000006">
    <property type="protein sequence ID" value="MFC0203303.1"/>
    <property type="molecule type" value="Genomic_DNA"/>
</dbReference>
<dbReference type="PANTHER" id="PTHR37469">
    <property type="entry name" value="CELLOBIONIC ACID PHOSPHORYLASE-RELATED"/>
    <property type="match status" value="1"/>
</dbReference>
<dbReference type="Proteomes" id="UP001589798">
    <property type="component" value="Unassembled WGS sequence"/>
</dbReference>
<dbReference type="InterPro" id="IPR019282">
    <property type="entry name" value="Glycoamylase-like_cons_dom"/>
</dbReference>
<keyword evidence="3" id="KW-0472">Membrane</keyword>
<keyword evidence="1" id="KW-0328">Glycosyltransferase</keyword>
<dbReference type="SUPFAM" id="SSF74650">
    <property type="entry name" value="Galactose mutarotase-like"/>
    <property type="match status" value="2"/>
</dbReference>
<dbReference type="InterPro" id="IPR033432">
    <property type="entry name" value="GH94_catalytic"/>
</dbReference>
<feature type="transmembrane region" description="Helical" evidence="3">
    <location>
        <begin position="790"/>
        <end position="813"/>
    </location>
</feature>
<evidence type="ECO:0000313" key="9">
    <source>
        <dbReference type="Proteomes" id="UP001589798"/>
    </source>
</evidence>
<accession>A0ABV6CWG0</accession>
<sequence>MADIEENDPIVGAADEAASRHQLTGLIGNSAPLPIWSHLDAMKDWLTRARQEAAQADRHGSAAAEWLLDNDYQIQRAILQIREDLPAEFYAKLPGLAEAGLRRPRIHQLAHAFLQASHLQVSLNIAVQFIDRYQKKLPLSIAETWAFPTMLRIVSLELLVTGFSRLFPQIAPPFQVDDTPGTSIAAIDDTECVARGIANLAVTATIQWNDFFDRTSRVETILKRDPAGIYARMDFETRDRYRHAVEQLAKQSGLPEWDVAQRALRQCHTTSETPSGHVGYWLVDAGRRLFADALDPRPWTFGSTMRRALRHPGGLYAAGLLLAGLAAFALPTWYLVWSGAPPRSLLLCIALTLLPASIISITFVNWLVTQITPPRVLPKLAFKKGIPKDCATAVVMPVLLAQVSDVPPLLQRLEAHRLSSPDASLAFVLLSDLADADTATLPTDTEIEAALIAGIEDLNARYADPKGHGPFHLLHRPRLFNAAQGCWMGWERKRGKLEQFNAFVLRGDAMPFSLTAGRTEALRQCRFVMTVDADTRLAPGVVRRLVGTLAHPLNRAHFDPETGCIERGYTILQPRVELAPEATGQSLFARLYGGDTTIDIYSRAVSDVYQDLLGTGVFVGKGLYDVAAFERSLEGRIPENALLSHDLFEGLHGRAALVSDVIVYEEFPTGYLDFAGRWHRWVRGDWQILPWLLPFVPGRDGRWLRNRLGWFDRLKIFDNLRRSLVPASIVALLLGGWFLLHGEPWVWTLLAVVAPGAYLFTDLVTGFAQGRRRGVMHRVLRRLTDQLGRWTLAIAFLVSDSVIALHAIAVTIWRLRSGRRRLEWTSAAHTAARNAARHPRIAAWREMAASPLLATVIAGALFAVAPASLPVAAPLLLLWFLAPEIAIRISRPLQPSQEPLPPADRKFLRLMARRTWLFFETFVRPEDNWLPPDNYQEPPDEEIAHRTSPTNIGMLLVSILTAWRLGHVGLNEAATRLGDTLDSLDRLERYRGHILNWYDTRTLAALEPRYVSTVDSGNLAVCLITVAQALREAGSVPPVAADLWLGLEDNIELLVQAIGSVEASSAAGTILAAMRQTAERIGADEPAWYQGIDDLISTCLPKLREQIGLMAAGTAQSDIGTLRDIQAWLERLDHHLTRMRGDLRMFSPWWEILKNRPADCAETAARVAALLASGSSPTLGVPARQATSVLEAFRQTSVSDPSRQWVDAVLAAIEQGQAASYELYDRLGGLSRRAAAAAHAMDFAFLLDGGSRLFHIGYNVSADRIDPHHYDLLASEARLASFFAIAKGDIDPSHWFHLGRPITKQEVGLALVSWNGSMFEYLMPNIFLHSDPGTLLGMSDRTAISIQAAFGKAHGIPWGVSESSFASMGPDRVYRYHAFGVPALGLQRGLGRDLVVSPYATALALTIRPALATRNLKLLAELQLIGRYGFFEAADFTPERLPSGEHFALVRSYMAHHQGMSLAALGNALCDNMLVRWFHADPYARTVDLLLNERIPWELPPEIARVEVREPPAQAEGAIPGLHAWSPDRHNGEHAWQILGNGRLSSRIRTDGAGGLGWNQHALTSIDPADGDAGFWLYLRDLDRGNLWSATGGPCPAPGEPPDIVFHAHQVEFHCRAHGVSVTTRVNVAQSDDLEIRRITLVNDEDRPRTIEVTGYAQVVLAPAQDAARHPAFSKLFVGAEALPGGDGLLFTRRPRNSSERPPVLLSRVLGDDEGITLLGLEADRRSFLGRHGRVSHAAAMTQERLAGGLGWTLDPICAIRVKIVLPPRGRRELAFVTIAAGSRQSALDIAERYATLPSLDWAVSDAATATARAMHGLGLQPHLVPRAQALLSHILTARPAAAPAGSRLFRRGDLWALGISGDHPILLLRAGTAEQTGLLRFLLAAHRLGNQRGVLIDLVIAHEGTSGYIEPVRERLLDVLKEAGAQDRLGAHGGIHLVGIGPSDGERSALLEQTARLILEEGSGTLADQLVRCDQPPHPGPPFAPVEASARPVPTAAVPRPADLRFDNGWGGFAPDTGDYIIYLEPHAPTPAPWSNVLTNDAFGTIVTEAGLGFTWAINSGENRLTPWFNDPIEDPQGERLYLRDEENARVWTPTPLPAGGNSACRVHQGPDRTAWHRDSEGLEQELSVFVPVTDPVKLVRLRLRNRTARSRRVTATYYTEWLLGAVRGEQAPLRTSRYDPACHAVLGRNPWTDEFGDRVAFLATTLPVHSLTTSRRDFHGLRADPALPAGLLNWDLGNRQASAGDDCCAALQVHLDIPPDGTTEVCFVLGQGDDLEHVRNLVKHWQEPSTIEAAAQTCATVWADRLGKVQVKTPDPTFDLMVNRWLPHQSLSARVRARAGFYQASGAFGFRDQLQDVLAQIHADPAAARHHILTAAAHQFEEGDVLHWWHPPFDRGVRTRCSDDLVWLPYAVAHYVEATGDKGILDEPVPFLRAPPLAVDEPDRYARFDVTDYTQPLFVHCDRALSHAYRFGSHGLPLIGAGDWNDGMDRVGNRGRGESIWLAWFLIATIRNFTRHCVDDGQNEFRDRWSGRAESLVAAVEQSGWDGEWYLRAFDDDGRPWGTSEEQECRIDSIAQSWSVLSGAGDPERARTALASARHHLAREDDHLVRLLDPPFDRTPREPGYIKAYPPGIRENGGQYTHAATWLAIAFARLRDGDAAKSLFDRINPIVHAQTHDDAVRYRTEPYAVAADIAGVAPHLGRGGWTWYTGAAAWAWRLAVEEILGVRLAGGEIRIRPAMPRAWDKAEVTLRRPGGCLQIRLQTDQSLDDDEEQITVDGTVWEAKGIPFPVDGSTRIVVVRVPPPNPPSGLPRSTDPSSM</sequence>
<evidence type="ECO:0000256" key="1">
    <source>
        <dbReference type="ARBA" id="ARBA00022676"/>
    </source>
</evidence>
<dbReference type="InterPro" id="IPR037018">
    <property type="entry name" value="GH65_N"/>
</dbReference>
<dbReference type="InterPro" id="IPR008928">
    <property type="entry name" value="6-hairpin_glycosidase_sf"/>
</dbReference>
<dbReference type="Pfam" id="PF06165">
    <property type="entry name" value="GH94_b-supersand"/>
    <property type="match status" value="2"/>
</dbReference>
<keyword evidence="9" id="KW-1185">Reference proteome</keyword>
<dbReference type="InterPro" id="IPR010383">
    <property type="entry name" value="Glyco_hydrolase_94_b-supersand"/>
</dbReference>
<dbReference type="InterPro" id="IPR001173">
    <property type="entry name" value="Glyco_trans_2-like"/>
</dbReference>
<evidence type="ECO:0000259" key="4">
    <source>
        <dbReference type="Pfam" id="PF06165"/>
    </source>
</evidence>
<feature type="domain" description="Glycosyltransferase 2-like" evidence="6">
    <location>
        <begin position="528"/>
        <end position="755"/>
    </location>
</feature>
<name>A0ABV6CWG0_9SPHN</name>
<dbReference type="Gene3D" id="2.70.98.40">
    <property type="entry name" value="Glycoside hydrolase, family 65, N-terminal domain"/>
    <property type="match status" value="2"/>
</dbReference>
<dbReference type="InterPro" id="IPR052047">
    <property type="entry name" value="GH94_Enzymes"/>
</dbReference>
<dbReference type="Gene3D" id="2.60.420.10">
    <property type="entry name" value="Maltose phosphorylase, domain 3"/>
    <property type="match status" value="1"/>
</dbReference>
<protein>
    <submittedName>
        <fullName evidence="8">GH36-type glycosyl hydrolase domain-containing protein</fullName>
    </submittedName>
</protein>
<organism evidence="8 9">
    <name type="scientific">Novosphingobium soli</name>
    <dbReference type="NCBI Taxonomy" id="574956"/>
    <lineage>
        <taxon>Bacteria</taxon>
        <taxon>Pseudomonadati</taxon>
        <taxon>Pseudomonadota</taxon>
        <taxon>Alphaproteobacteria</taxon>
        <taxon>Sphingomonadales</taxon>
        <taxon>Sphingomonadaceae</taxon>
        <taxon>Novosphingobium</taxon>
    </lineage>
</organism>
<dbReference type="InterPro" id="IPR011013">
    <property type="entry name" value="Gal_mutarotase_sf_dom"/>
</dbReference>
<evidence type="ECO:0000259" key="6">
    <source>
        <dbReference type="Pfam" id="PF13632"/>
    </source>
</evidence>
<gene>
    <name evidence="8" type="ORF">ACFFJC_03355</name>
</gene>
<feature type="domain" description="Glycosyl hydrolase 94 supersandwich" evidence="4">
    <location>
        <begin position="1534"/>
        <end position="1795"/>
    </location>
</feature>
<reference evidence="8 9" key="1">
    <citation type="submission" date="2024-09" db="EMBL/GenBank/DDBJ databases">
        <authorList>
            <person name="Sun Q."/>
            <person name="Mori K."/>
        </authorList>
    </citation>
    <scope>NUCLEOTIDE SEQUENCE [LARGE SCALE GENOMIC DNA]</scope>
    <source>
        <strain evidence="8 9">CCM 7706</strain>
    </source>
</reference>
<dbReference type="PANTHER" id="PTHR37469:SF2">
    <property type="entry name" value="CELLOBIONIC ACID PHOSPHORYLASE"/>
    <property type="match status" value="1"/>
</dbReference>
<evidence type="ECO:0000313" key="8">
    <source>
        <dbReference type="EMBL" id="MFC0203303.1"/>
    </source>
</evidence>
<evidence type="ECO:0000256" key="2">
    <source>
        <dbReference type="ARBA" id="ARBA00022679"/>
    </source>
</evidence>
<evidence type="ECO:0000256" key="3">
    <source>
        <dbReference type="SAM" id="Phobius"/>
    </source>
</evidence>